<reference evidence="7 8" key="1">
    <citation type="journal article" date="2015" name="Genome Biol.">
        <title>Comparative genomics of Steinernema reveals deeply conserved gene regulatory networks.</title>
        <authorList>
            <person name="Dillman A.R."/>
            <person name="Macchietto M."/>
            <person name="Porter C.F."/>
            <person name="Rogers A."/>
            <person name="Williams B."/>
            <person name="Antoshechkin I."/>
            <person name="Lee M.M."/>
            <person name="Goodwin Z."/>
            <person name="Lu X."/>
            <person name="Lewis E.E."/>
            <person name="Goodrich-Blair H."/>
            <person name="Stock S.P."/>
            <person name="Adams B.J."/>
            <person name="Sternberg P.W."/>
            <person name="Mortazavi A."/>
        </authorList>
    </citation>
    <scope>NUCLEOTIDE SEQUENCE [LARGE SCALE GENOMIC DNA]</scope>
    <source>
        <strain evidence="7 8">ALL</strain>
    </source>
</reference>
<dbReference type="AlphaFoldDB" id="A0A4U5P0I6"/>
<evidence type="ECO:0000256" key="3">
    <source>
        <dbReference type="ARBA" id="ARBA00022833"/>
    </source>
</evidence>
<dbReference type="InterPro" id="IPR043145">
    <property type="entry name" value="Znf_ZZ_sf"/>
</dbReference>
<dbReference type="PANTHER" id="PTHR15090:SF0">
    <property type="entry name" value="SEQUESTOSOME-1"/>
    <property type="match status" value="1"/>
</dbReference>
<dbReference type="STRING" id="34508.A0A4U5P0I6"/>
<dbReference type="GO" id="GO:0070530">
    <property type="term" value="F:K63-linked polyubiquitin modification-dependent protein binding"/>
    <property type="evidence" value="ECO:0007669"/>
    <property type="project" value="TreeGrafter"/>
</dbReference>
<feature type="compositionally biased region" description="Polar residues" evidence="5">
    <location>
        <begin position="208"/>
        <end position="222"/>
    </location>
</feature>
<gene>
    <name evidence="7" type="ORF">L596_013340</name>
</gene>
<dbReference type="SMART" id="SM00291">
    <property type="entry name" value="ZnF_ZZ"/>
    <property type="match status" value="2"/>
</dbReference>
<dbReference type="GO" id="GO:0005080">
    <property type="term" value="F:protein kinase C binding"/>
    <property type="evidence" value="ECO:0007669"/>
    <property type="project" value="TreeGrafter"/>
</dbReference>
<dbReference type="Gene3D" id="3.30.60.90">
    <property type="match status" value="2"/>
</dbReference>
<evidence type="ECO:0000256" key="4">
    <source>
        <dbReference type="PROSITE-ProRule" id="PRU00228"/>
    </source>
</evidence>
<proteinExistence type="predicted"/>
<dbReference type="PANTHER" id="PTHR15090">
    <property type="entry name" value="SEQUESTOSOME 1-RELATED"/>
    <property type="match status" value="1"/>
</dbReference>
<dbReference type="InterPro" id="IPR052260">
    <property type="entry name" value="Autophagy_Rcpt_SigReg"/>
</dbReference>
<evidence type="ECO:0000313" key="7">
    <source>
        <dbReference type="EMBL" id="TKR89201.1"/>
    </source>
</evidence>
<name>A0A4U5P0I6_STECR</name>
<keyword evidence="8" id="KW-1185">Reference proteome</keyword>
<dbReference type="PROSITE" id="PS01357">
    <property type="entry name" value="ZF_ZZ_1"/>
    <property type="match status" value="2"/>
</dbReference>
<dbReference type="FunFam" id="3.30.60.90:FF:000016">
    <property type="entry name" value="Refractory to sigma P"/>
    <property type="match status" value="1"/>
</dbReference>
<evidence type="ECO:0000256" key="1">
    <source>
        <dbReference type="ARBA" id="ARBA00022723"/>
    </source>
</evidence>
<keyword evidence="3" id="KW-0862">Zinc</keyword>
<dbReference type="Pfam" id="PF00569">
    <property type="entry name" value="ZZ"/>
    <property type="match status" value="2"/>
</dbReference>
<dbReference type="InterPro" id="IPR000433">
    <property type="entry name" value="Znf_ZZ"/>
</dbReference>
<feature type="region of interest" description="Disordered" evidence="5">
    <location>
        <begin position="203"/>
        <end position="226"/>
    </location>
</feature>
<evidence type="ECO:0000259" key="6">
    <source>
        <dbReference type="PROSITE" id="PS50135"/>
    </source>
</evidence>
<dbReference type="SUPFAM" id="SSF54277">
    <property type="entry name" value="CAD &amp; PB1 domains"/>
    <property type="match status" value="1"/>
</dbReference>
<dbReference type="SUPFAM" id="SSF57850">
    <property type="entry name" value="RING/U-box"/>
    <property type="match status" value="2"/>
</dbReference>
<keyword evidence="2 4" id="KW-0863">Zinc-finger</keyword>
<evidence type="ECO:0000256" key="5">
    <source>
        <dbReference type="SAM" id="MobiDB-lite"/>
    </source>
</evidence>
<dbReference type="GO" id="GO:0000423">
    <property type="term" value="P:mitophagy"/>
    <property type="evidence" value="ECO:0007669"/>
    <property type="project" value="TreeGrafter"/>
</dbReference>
<dbReference type="OrthoDB" id="2122982at2759"/>
<comment type="caution">
    <text evidence="7">The sequence shown here is derived from an EMBL/GenBank/DDBJ whole genome shotgun (WGS) entry which is preliminary data.</text>
</comment>
<dbReference type="Proteomes" id="UP000298663">
    <property type="component" value="Unassembled WGS sequence"/>
</dbReference>
<dbReference type="GO" id="GO:0008270">
    <property type="term" value="F:zinc ion binding"/>
    <property type="evidence" value="ECO:0007669"/>
    <property type="project" value="UniProtKB-KW"/>
</dbReference>
<sequence>MPCFSRRFPRFSRAAKEGEFAVKFDFRGTLRRVICYQAKLSAVHYTIQEMEPDWHGYLAWIDEDGDRIAIQSEGDFQCAFDHFKASKVGSMKLVCVEAPQKTFLALELDSVAPVETSPAPVEAVAPMEAPAIEALRMSDVKTVHIDVECDRCRADVVGTRYKCAFCPDFDLCEVCEKTGVHAEHQMFRFVNELQEYDLVHQKRPMKPGSSSASKPQEVSEASSAAAPHVSVINTDHEATCDLCEEWVKGIRYRCALCPDFDLCERCEQTGSHTEHHMVRFVNELHEYGWTRPLRVKH</sequence>
<organism evidence="7 8">
    <name type="scientific">Steinernema carpocapsae</name>
    <name type="common">Entomopathogenic nematode</name>
    <dbReference type="NCBI Taxonomy" id="34508"/>
    <lineage>
        <taxon>Eukaryota</taxon>
        <taxon>Metazoa</taxon>
        <taxon>Ecdysozoa</taxon>
        <taxon>Nematoda</taxon>
        <taxon>Chromadorea</taxon>
        <taxon>Rhabditida</taxon>
        <taxon>Tylenchina</taxon>
        <taxon>Panagrolaimomorpha</taxon>
        <taxon>Strongyloidoidea</taxon>
        <taxon>Steinernematidae</taxon>
        <taxon>Steinernema</taxon>
    </lineage>
</organism>
<dbReference type="GO" id="GO:0007032">
    <property type="term" value="P:endosome organization"/>
    <property type="evidence" value="ECO:0007669"/>
    <property type="project" value="TreeGrafter"/>
</dbReference>
<accession>A0A4U5P0I6</accession>
<feature type="domain" description="ZZ-type" evidence="6">
    <location>
        <begin position="235"/>
        <end position="286"/>
    </location>
</feature>
<dbReference type="PROSITE" id="PS50135">
    <property type="entry name" value="ZF_ZZ_2"/>
    <property type="match status" value="2"/>
</dbReference>
<dbReference type="EMBL" id="AZBU02000003">
    <property type="protein sequence ID" value="TKR89201.1"/>
    <property type="molecule type" value="Genomic_DNA"/>
</dbReference>
<evidence type="ECO:0000313" key="8">
    <source>
        <dbReference type="Proteomes" id="UP000298663"/>
    </source>
</evidence>
<feature type="domain" description="ZZ-type" evidence="6">
    <location>
        <begin position="144"/>
        <end position="201"/>
    </location>
</feature>
<protein>
    <recommendedName>
        <fullName evidence="6">ZZ-type domain-containing protein</fullName>
    </recommendedName>
</protein>
<dbReference type="GO" id="GO:0016235">
    <property type="term" value="C:aggresome"/>
    <property type="evidence" value="ECO:0007669"/>
    <property type="project" value="TreeGrafter"/>
</dbReference>
<evidence type="ECO:0000256" key="2">
    <source>
        <dbReference type="ARBA" id="ARBA00022771"/>
    </source>
</evidence>
<dbReference type="GO" id="GO:0035973">
    <property type="term" value="P:aggrephagy"/>
    <property type="evidence" value="ECO:0007669"/>
    <property type="project" value="TreeGrafter"/>
</dbReference>
<reference evidence="7 8" key="2">
    <citation type="journal article" date="2019" name="G3 (Bethesda)">
        <title>Hybrid Assembly of the Genome of the Entomopathogenic Nematode Steinernema carpocapsae Identifies the X-Chromosome.</title>
        <authorList>
            <person name="Serra L."/>
            <person name="Macchietto M."/>
            <person name="Macias-Munoz A."/>
            <person name="McGill C.J."/>
            <person name="Rodriguez I.M."/>
            <person name="Rodriguez B."/>
            <person name="Murad R."/>
            <person name="Mortazavi A."/>
        </authorList>
    </citation>
    <scope>NUCLEOTIDE SEQUENCE [LARGE SCALE GENOMIC DNA]</scope>
    <source>
        <strain evidence="7 8">ALL</strain>
    </source>
</reference>
<keyword evidence="1" id="KW-0479">Metal-binding</keyword>
<dbReference type="GO" id="GO:0044753">
    <property type="term" value="C:amphisome"/>
    <property type="evidence" value="ECO:0007669"/>
    <property type="project" value="TreeGrafter"/>
</dbReference>
<dbReference type="CDD" id="cd02340">
    <property type="entry name" value="ZZ_NBR1_like"/>
    <property type="match status" value="2"/>
</dbReference>